<evidence type="ECO:0000313" key="2">
    <source>
        <dbReference type="RefSeq" id="XP_017787045.1"/>
    </source>
</evidence>
<sequence>MVVKMSESSAKAASQTAPLMGNNQEINLKNNTSNLVVIGNYNSISLESNELSVQVIGDECTLNVANGSGRIKYIGNNGSIFLGDSVTKDLVTSIGNNNKIISKNQTSKPKKHSKQHKTQLKYININHFSG</sequence>
<dbReference type="GeneID" id="108569850"/>
<protein>
    <submittedName>
        <fullName evidence="2">Uncharacterized protein LOC108569850</fullName>
    </submittedName>
</protein>
<gene>
    <name evidence="2" type="primary">LOC108569850</name>
</gene>
<proteinExistence type="predicted"/>
<evidence type="ECO:0000313" key="1">
    <source>
        <dbReference type="Proteomes" id="UP000695000"/>
    </source>
</evidence>
<name>A0ABM1NJP5_NICVS</name>
<dbReference type="Proteomes" id="UP000695000">
    <property type="component" value="Unplaced"/>
</dbReference>
<reference evidence="2" key="1">
    <citation type="submission" date="2025-08" db="UniProtKB">
        <authorList>
            <consortium name="RefSeq"/>
        </authorList>
    </citation>
    <scope>IDENTIFICATION</scope>
    <source>
        <tissue evidence="2">Whole Larva</tissue>
    </source>
</reference>
<accession>A0ABM1NJP5</accession>
<dbReference type="RefSeq" id="XP_017787045.1">
    <property type="nucleotide sequence ID" value="XM_017931556.1"/>
</dbReference>
<keyword evidence="1" id="KW-1185">Reference proteome</keyword>
<organism evidence="1 2">
    <name type="scientific">Nicrophorus vespilloides</name>
    <name type="common">Boreal carrion beetle</name>
    <dbReference type="NCBI Taxonomy" id="110193"/>
    <lineage>
        <taxon>Eukaryota</taxon>
        <taxon>Metazoa</taxon>
        <taxon>Ecdysozoa</taxon>
        <taxon>Arthropoda</taxon>
        <taxon>Hexapoda</taxon>
        <taxon>Insecta</taxon>
        <taxon>Pterygota</taxon>
        <taxon>Neoptera</taxon>
        <taxon>Endopterygota</taxon>
        <taxon>Coleoptera</taxon>
        <taxon>Polyphaga</taxon>
        <taxon>Staphyliniformia</taxon>
        <taxon>Silphidae</taxon>
        <taxon>Nicrophorinae</taxon>
        <taxon>Nicrophorus</taxon>
    </lineage>
</organism>